<proteinExistence type="predicted"/>
<feature type="compositionally biased region" description="Polar residues" evidence="2">
    <location>
        <begin position="126"/>
        <end position="146"/>
    </location>
</feature>
<dbReference type="InterPro" id="IPR004274">
    <property type="entry name" value="FCP1_dom"/>
</dbReference>
<feature type="compositionally biased region" description="Low complexity" evidence="2">
    <location>
        <begin position="213"/>
        <end position="226"/>
    </location>
</feature>
<evidence type="ECO:0000256" key="2">
    <source>
        <dbReference type="SAM" id="MobiDB-lite"/>
    </source>
</evidence>
<accession>A0A1D2VNQ3</accession>
<dbReference type="OrthoDB" id="277011at2759"/>
<organism evidence="4 5">
    <name type="scientific">Ascoidea rubescens DSM 1968</name>
    <dbReference type="NCBI Taxonomy" id="1344418"/>
    <lineage>
        <taxon>Eukaryota</taxon>
        <taxon>Fungi</taxon>
        <taxon>Dikarya</taxon>
        <taxon>Ascomycota</taxon>
        <taxon>Saccharomycotina</taxon>
        <taxon>Saccharomycetes</taxon>
        <taxon>Ascoideaceae</taxon>
        <taxon>Ascoidea</taxon>
    </lineage>
</organism>
<dbReference type="InterPro" id="IPR023214">
    <property type="entry name" value="HAD_sf"/>
</dbReference>
<dbReference type="GO" id="GO:0034198">
    <property type="term" value="P:cellular response to amino acid starvation"/>
    <property type="evidence" value="ECO:0007669"/>
    <property type="project" value="UniProtKB-ARBA"/>
</dbReference>
<dbReference type="GO" id="GO:0004721">
    <property type="term" value="F:phosphoprotein phosphatase activity"/>
    <property type="evidence" value="ECO:0007669"/>
    <property type="project" value="UniProtKB-KW"/>
</dbReference>
<gene>
    <name evidence="4" type="ORF">ASCRUDRAFT_67358</name>
</gene>
<dbReference type="InterPro" id="IPR036412">
    <property type="entry name" value="HAD-like_sf"/>
</dbReference>
<dbReference type="FunFam" id="3.40.50.1000:FF:000043">
    <property type="entry name" value="General stress response phosphoprotein phosphatase Psr1/2"/>
    <property type="match status" value="1"/>
</dbReference>
<dbReference type="SUPFAM" id="SSF56784">
    <property type="entry name" value="HAD-like"/>
    <property type="match status" value="1"/>
</dbReference>
<dbReference type="InParanoid" id="A0A1D2VNQ3"/>
<feature type="domain" description="FCP1 homology" evidence="3">
    <location>
        <begin position="268"/>
        <end position="426"/>
    </location>
</feature>
<dbReference type="Proteomes" id="UP000095038">
    <property type="component" value="Unassembled WGS sequence"/>
</dbReference>
<feature type="compositionally biased region" description="Basic residues" evidence="2">
    <location>
        <begin position="16"/>
        <end position="26"/>
    </location>
</feature>
<dbReference type="PANTHER" id="PTHR12210">
    <property type="entry name" value="DULLARD PROTEIN PHOSPHATASE"/>
    <property type="match status" value="1"/>
</dbReference>
<dbReference type="RefSeq" id="XP_020049540.1">
    <property type="nucleotide sequence ID" value="XM_020191378.1"/>
</dbReference>
<evidence type="ECO:0000256" key="1">
    <source>
        <dbReference type="ARBA" id="ARBA00022912"/>
    </source>
</evidence>
<dbReference type="GO" id="GO:0009651">
    <property type="term" value="P:response to salt stress"/>
    <property type="evidence" value="ECO:0007669"/>
    <property type="project" value="UniProtKB-ARBA"/>
</dbReference>
<evidence type="ECO:0000313" key="4">
    <source>
        <dbReference type="EMBL" id="ODV63233.1"/>
    </source>
</evidence>
<feature type="region of interest" description="Disordered" evidence="2">
    <location>
        <begin position="213"/>
        <end position="234"/>
    </location>
</feature>
<dbReference type="GO" id="GO:0034605">
    <property type="term" value="P:cellular response to heat"/>
    <property type="evidence" value="ECO:0007669"/>
    <property type="project" value="UniProtKB-ARBA"/>
</dbReference>
<dbReference type="SMART" id="SM00577">
    <property type="entry name" value="CPDc"/>
    <property type="match status" value="1"/>
</dbReference>
<reference evidence="5" key="1">
    <citation type="submission" date="2016-05" db="EMBL/GenBank/DDBJ databases">
        <title>Comparative genomics of biotechnologically important yeasts.</title>
        <authorList>
            <consortium name="DOE Joint Genome Institute"/>
            <person name="Riley R."/>
            <person name="Haridas S."/>
            <person name="Wolfe K.H."/>
            <person name="Lopes M.R."/>
            <person name="Hittinger C.T."/>
            <person name="Goker M."/>
            <person name="Salamov A."/>
            <person name="Wisecaver J."/>
            <person name="Long T.M."/>
            <person name="Aerts A.L."/>
            <person name="Barry K."/>
            <person name="Choi C."/>
            <person name="Clum A."/>
            <person name="Coughlan A.Y."/>
            <person name="Deshpande S."/>
            <person name="Douglass A.P."/>
            <person name="Hanson S.J."/>
            <person name="Klenk H.-P."/>
            <person name="Labutti K."/>
            <person name="Lapidus A."/>
            <person name="Lindquist E."/>
            <person name="Lipzen A."/>
            <person name="Meier-Kolthoff J.P."/>
            <person name="Ohm R.A."/>
            <person name="Otillar R.P."/>
            <person name="Pangilinan J."/>
            <person name="Peng Y."/>
            <person name="Rokas A."/>
            <person name="Rosa C.A."/>
            <person name="Scheuner C."/>
            <person name="Sibirny A.A."/>
            <person name="Slot J.C."/>
            <person name="Stielow J.B."/>
            <person name="Sun H."/>
            <person name="Kurtzman C.P."/>
            <person name="Blackwell M."/>
            <person name="Grigoriev I.V."/>
            <person name="Jeffries T.W."/>
        </authorList>
    </citation>
    <scope>NUCLEOTIDE SEQUENCE [LARGE SCALE GENOMIC DNA]</scope>
    <source>
        <strain evidence="5">DSM 1968</strain>
    </source>
</reference>
<dbReference type="InterPro" id="IPR011948">
    <property type="entry name" value="Dullard_phosphatase"/>
</dbReference>
<feature type="region of interest" description="Disordered" evidence="2">
    <location>
        <begin position="105"/>
        <end position="146"/>
    </location>
</feature>
<protein>
    <submittedName>
        <fullName evidence="4">NIF-domain-containing protein</fullName>
    </submittedName>
</protein>
<dbReference type="GO" id="GO:1904262">
    <property type="term" value="P:negative regulation of TORC1 signaling"/>
    <property type="evidence" value="ECO:0007669"/>
    <property type="project" value="UniProtKB-ARBA"/>
</dbReference>
<feature type="region of interest" description="Disordered" evidence="2">
    <location>
        <begin position="16"/>
        <end position="35"/>
    </location>
</feature>
<feature type="region of interest" description="Disordered" evidence="2">
    <location>
        <begin position="46"/>
        <end position="67"/>
    </location>
</feature>
<dbReference type="Gene3D" id="3.40.50.1000">
    <property type="entry name" value="HAD superfamily/HAD-like"/>
    <property type="match status" value="1"/>
</dbReference>
<dbReference type="InterPro" id="IPR050365">
    <property type="entry name" value="TIM50"/>
</dbReference>
<keyword evidence="1" id="KW-0904">Protein phosphatase</keyword>
<dbReference type="NCBIfam" id="TIGR02251">
    <property type="entry name" value="HIF-SF_euk"/>
    <property type="match status" value="1"/>
</dbReference>
<dbReference type="CDD" id="cd07521">
    <property type="entry name" value="HAD_FCP1-like"/>
    <property type="match status" value="1"/>
</dbReference>
<dbReference type="EMBL" id="KV454475">
    <property type="protein sequence ID" value="ODV63233.1"/>
    <property type="molecule type" value="Genomic_DNA"/>
</dbReference>
<dbReference type="AlphaFoldDB" id="A0A1D2VNQ3"/>
<sequence length="442" mass="49780">MDKFISSILCCSSRKKSSISKNKKSSKRDSKSNNTANIISNINSLATNAPDNNHTNNTNNLNISNANEIPTTNNGTLVSNSHAISNSMSKIKIKTSKDIITTDSSIISLPSPSHDDDDDKTITPSNKKSSSDILTHNSSDSNKINTHLSDLNEKSQNITQNDTQNDSQQDIQIQKTLLNNNDLTNNLQTQDQEQLNLQSIPQNPDLIIQFQPQPRSLSQDSQSQDLNDFHDSHDEDFTDDLDQLDLTRIQPGQVVSSTGWLLENKPDYLKHRKCLILDLDETLVHSSFKFSRTADFVIPVEIDGQIHNVYVIKRPGVDEFMKKVGQLYEVVVFTASVSKYGDPVIDELDIHKSVHHRLFRESCYMYEGNYIKNLSQIGRSLQETIIIDNSTASYIFHPQHAIPISSWFSDTHDNELLDLLPFLEDLSKENVNDVSLVLDVNI</sequence>
<dbReference type="GeneID" id="30965014"/>
<keyword evidence="1" id="KW-0378">Hydrolase</keyword>
<dbReference type="GO" id="GO:0045944">
    <property type="term" value="P:positive regulation of transcription by RNA polymerase II"/>
    <property type="evidence" value="ECO:0007669"/>
    <property type="project" value="UniProtKB-ARBA"/>
</dbReference>
<dbReference type="PROSITE" id="PS50969">
    <property type="entry name" value="FCP1"/>
    <property type="match status" value="1"/>
</dbReference>
<evidence type="ECO:0000313" key="5">
    <source>
        <dbReference type="Proteomes" id="UP000095038"/>
    </source>
</evidence>
<name>A0A1D2VNQ3_9ASCO</name>
<keyword evidence="5" id="KW-1185">Reference proteome</keyword>
<dbReference type="STRING" id="1344418.A0A1D2VNQ3"/>
<dbReference type="Pfam" id="PF03031">
    <property type="entry name" value="NIF"/>
    <property type="match status" value="1"/>
</dbReference>
<evidence type="ECO:0000259" key="3">
    <source>
        <dbReference type="PROSITE" id="PS50969"/>
    </source>
</evidence>